<feature type="compositionally biased region" description="Low complexity" evidence="2">
    <location>
        <begin position="28"/>
        <end position="51"/>
    </location>
</feature>
<dbReference type="SMART" id="SM00829">
    <property type="entry name" value="PKS_ER"/>
    <property type="match status" value="1"/>
</dbReference>
<dbReference type="Gene3D" id="3.90.180.10">
    <property type="entry name" value="Medium-chain alcohol dehydrogenases, catalytic domain"/>
    <property type="match status" value="1"/>
</dbReference>
<dbReference type="CDD" id="cd05289">
    <property type="entry name" value="MDR_like_2"/>
    <property type="match status" value="1"/>
</dbReference>
<keyword evidence="5" id="KW-1185">Reference proteome</keyword>
<organism evidence="4 5">
    <name type="scientific">Cryptosporangium phraense</name>
    <dbReference type="NCBI Taxonomy" id="2593070"/>
    <lineage>
        <taxon>Bacteria</taxon>
        <taxon>Bacillati</taxon>
        <taxon>Actinomycetota</taxon>
        <taxon>Actinomycetes</taxon>
        <taxon>Cryptosporangiales</taxon>
        <taxon>Cryptosporangiaceae</taxon>
        <taxon>Cryptosporangium</taxon>
    </lineage>
</organism>
<dbReference type="InterPro" id="IPR036291">
    <property type="entry name" value="NAD(P)-bd_dom_sf"/>
</dbReference>
<dbReference type="InterPro" id="IPR011032">
    <property type="entry name" value="GroES-like_sf"/>
</dbReference>
<dbReference type="InterPro" id="IPR020843">
    <property type="entry name" value="ER"/>
</dbReference>
<dbReference type="PANTHER" id="PTHR44154">
    <property type="entry name" value="QUINONE OXIDOREDUCTASE"/>
    <property type="match status" value="1"/>
</dbReference>
<dbReference type="SUPFAM" id="SSF51735">
    <property type="entry name" value="NAD(P)-binding Rossmann-fold domains"/>
    <property type="match status" value="1"/>
</dbReference>
<sequence length="380" mass="39062">MRIPPRTTTSRYCSHSAPRTIPPPRPRPSNASTTATPFARSPSTDPSRSPDAGPLPTGGGGDACALSGRDRSLKAFTLTTAGATPALLDRPAPSPAAGQILVRVHASSVNALDVGIALGRFEQMGIPHQYPLTLGRDMAGVVESIGQDAGAFAVGDRVFGEIPFRPPISAGTWAEYALVDHRNLARVPDAIDLVTAGAAPLAAVTAIQLVDALDLAAGQTVLIVGATGGVGSIAAQLATAVGATVVAPGLPGDEQFLRQLGVADIWHRDDDLVAAVRDRHPRGVDAIIDAVTPYQLTAYEAALGDGGRITSPTNAAGEGPGRTNVMHTPTTTLLDRVAGYLADGTIAVAIQRIYTLDQANGALQAFRSGHTLGKIAIQIS</sequence>
<keyword evidence="1" id="KW-0521">NADP</keyword>
<feature type="domain" description="Enoyl reductase (ER)" evidence="3">
    <location>
        <begin position="82"/>
        <end position="377"/>
    </location>
</feature>
<evidence type="ECO:0000313" key="5">
    <source>
        <dbReference type="Proteomes" id="UP000317982"/>
    </source>
</evidence>
<dbReference type="EMBL" id="VIRS01000006">
    <property type="protein sequence ID" value="TQS45109.1"/>
    <property type="molecule type" value="Genomic_DNA"/>
</dbReference>
<evidence type="ECO:0000259" key="3">
    <source>
        <dbReference type="SMART" id="SM00829"/>
    </source>
</evidence>
<gene>
    <name evidence="4" type="ORF">FL583_11465</name>
</gene>
<dbReference type="AlphaFoldDB" id="A0A545AUU4"/>
<name>A0A545AUU4_9ACTN</name>
<dbReference type="InterPro" id="IPR013154">
    <property type="entry name" value="ADH-like_N"/>
</dbReference>
<dbReference type="GO" id="GO:0016491">
    <property type="term" value="F:oxidoreductase activity"/>
    <property type="evidence" value="ECO:0007669"/>
    <property type="project" value="InterPro"/>
</dbReference>
<dbReference type="InParanoid" id="A0A545AUU4"/>
<proteinExistence type="predicted"/>
<feature type="compositionally biased region" description="Polar residues" evidence="2">
    <location>
        <begin position="1"/>
        <end position="13"/>
    </location>
</feature>
<dbReference type="Proteomes" id="UP000317982">
    <property type="component" value="Unassembled WGS sequence"/>
</dbReference>
<comment type="caution">
    <text evidence="4">The sequence shown here is derived from an EMBL/GenBank/DDBJ whole genome shotgun (WGS) entry which is preliminary data.</text>
</comment>
<dbReference type="PANTHER" id="PTHR44154:SF1">
    <property type="entry name" value="QUINONE OXIDOREDUCTASE"/>
    <property type="match status" value="1"/>
</dbReference>
<dbReference type="SUPFAM" id="SSF50129">
    <property type="entry name" value="GroES-like"/>
    <property type="match status" value="1"/>
</dbReference>
<evidence type="ECO:0000256" key="1">
    <source>
        <dbReference type="ARBA" id="ARBA00022857"/>
    </source>
</evidence>
<accession>A0A545AUU4</accession>
<reference evidence="4 5" key="1">
    <citation type="submission" date="2019-07" db="EMBL/GenBank/DDBJ databases">
        <title>Cryptosporangium phraense sp. nov., isolated from plant litter.</title>
        <authorList>
            <person name="Suriyachadkun C."/>
        </authorList>
    </citation>
    <scope>NUCLEOTIDE SEQUENCE [LARGE SCALE GENOMIC DNA]</scope>
    <source>
        <strain evidence="4 5">A-T 5661</strain>
    </source>
</reference>
<evidence type="ECO:0000313" key="4">
    <source>
        <dbReference type="EMBL" id="TQS45109.1"/>
    </source>
</evidence>
<dbReference type="Pfam" id="PF13602">
    <property type="entry name" value="ADH_zinc_N_2"/>
    <property type="match status" value="1"/>
</dbReference>
<dbReference type="OrthoDB" id="3175656at2"/>
<protein>
    <submittedName>
        <fullName evidence="4">NADP-dependent oxidoreductase</fullName>
    </submittedName>
</protein>
<dbReference type="InterPro" id="IPR051603">
    <property type="entry name" value="Zinc-ADH_QOR/CCCR"/>
</dbReference>
<evidence type="ECO:0000256" key="2">
    <source>
        <dbReference type="SAM" id="MobiDB-lite"/>
    </source>
</evidence>
<dbReference type="Pfam" id="PF08240">
    <property type="entry name" value="ADH_N"/>
    <property type="match status" value="1"/>
</dbReference>
<dbReference type="Gene3D" id="3.40.50.720">
    <property type="entry name" value="NAD(P)-binding Rossmann-like Domain"/>
    <property type="match status" value="1"/>
</dbReference>
<feature type="region of interest" description="Disordered" evidence="2">
    <location>
        <begin position="1"/>
        <end position="66"/>
    </location>
</feature>